<dbReference type="SUPFAM" id="SSF53955">
    <property type="entry name" value="Lysozyme-like"/>
    <property type="match status" value="1"/>
</dbReference>
<dbReference type="GO" id="GO:0000270">
    <property type="term" value="P:peptidoglycan metabolic process"/>
    <property type="evidence" value="ECO:0007669"/>
    <property type="project" value="InterPro"/>
</dbReference>
<dbReference type="Proteomes" id="UP000886687">
    <property type="component" value="Unassembled WGS sequence"/>
</dbReference>
<organism evidence="3 4">
    <name type="scientific">Candidatus Thiodiazotropha lotti</name>
    <dbReference type="NCBI Taxonomy" id="2792787"/>
    <lineage>
        <taxon>Bacteria</taxon>
        <taxon>Pseudomonadati</taxon>
        <taxon>Pseudomonadota</taxon>
        <taxon>Gammaproteobacteria</taxon>
        <taxon>Chromatiales</taxon>
        <taxon>Sedimenticolaceae</taxon>
        <taxon>Candidatus Thiodiazotropha</taxon>
    </lineage>
</organism>
<evidence type="ECO:0000313" key="4">
    <source>
        <dbReference type="Proteomes" id="UP000886687"/>
    </source>
</evidence>
<proteinExistence type="inferred from homology"/>
<comment type="similarity">
    <text evidence="1">Belongs to the transglycosylase Slt family.</text>
</comment>
<dbReference type="CDD" id="cd00254">
    <property type="entry name" value="LT-like"/>
    <property type="match status" value="1"/>
</dbReference>
<gene>
    <name evidence="3" type="ORF">JAZ04_01125</name>
</gene>
<dbReference type="Gene3D" id="1.10.530.10">
    <property type="match status" value="1"/>
</dbReference>
<reference evidence="3" key="1">
    <citation type="journal article" date="2021" name="Proc. Natl. Acad. Sci. U.S.A.">
        <title>Global biogeography of chemosynthetic symbionts reveals both localized and globally distributed symbiont groups. .</title>
        <authorList>
            <person name="Osvatic J.T."/>
            <person name="Wilkins L.G.E."/>
            <person name="Leibrecht L."/>
            <person name="Leray M."/>
            <person name="Zauner S."/>
            <person name="Polzin J."/>
            <person name="Camacho Y."/>
            <person name="Gros O."/>
            <person name="van Gils J.A."/>
            <person name="Eisen J.A."/>
            <person name="Petersen J.M."/>
            <person name="Yuen B."/>
        </authorList>
    </citation>
    <scope>NUCLEOTIDE SEQUENCE</scope>
    <source>
        <strain evidence="3">MAGL173</strain>
    </source>
</reference>
<comment type="caution">
    <text evidence="3">The sequence shown here is derived from an EMBL/GenBank/DDBJ whole genome shotgun (WGS) entry which is preliminary data.</text>
</comment>
<protein>
    <submittedName>
        <fullName evidence="3">Lytic transglycosylase domain-containing protein</fullName>
    </submittedName>
</protein>
<dbReference type="GO" id="GO:0008933">
    <property type="term" value="F:peptidoglycan lytic transglycosylase activity"/>
    <property type="evidence" value="ECO:0007669"/>
    <property type="project" value="InterPro"/>
</dbReference>
<dbReference type="PROSITE" id="PS00922">
    <property type="entry name" value="TRANSGLYCOSYLASE"/>
    <property type="match status" value="1"/>
</dbReference>
<sequence length="245" mass="28262">MRHEVLKLFAKISVIFSVQIAYCSPYQFNYDLVGNSDRVFPLPAGYVKPQLLESSPIRSQLLELYGNQELLIRDETKRISQEYSYGDLQDPVGYDENNRYRIFKTVPNHQFVEDIFIVSQEYNIDPLLLHAIAEIESAFNAEAVSKAGAKGLMQVMPDTARRFGMQNPNQELFNPISNLRISSNYIRSLHSLFGNNIPLILAAYNAGENAVIKYGYKIPPYKETENYVKKVMKRYLQLKDKSYRL</sequence>
<dbReference type="Pfam" id="PF01464">
    <property type="entry name" value="SLT"/>
    <property type="match status" value="1"/>
</dbReference>
<evidence type="ECO:0000256" key="1">
    <source>
        <dbReference type="ARBA" id="ARBA00007734"/>
    </source>
</evidence>
<dbReference type="EMBL" id="JAEPDI010000001">
    <property type="protein sequence ID" value="MCG7937447.1"/>
    <property type="molecule type" value="Genomic_DNA"/>
</dbReference>
<feature type="domain" description="Transglycosylase SLT" evidence="2">
    <location>
        <begin position="118"/>
        <end position="215"/>
    </location>
</feature>
<dbReference type="AlphaFoldDB" id="A0A9E4K158"/>
<name>A0A9E4K158_9GAMM</name>
<evidence type="ECO:0000313" key="3">
    <source>
        <dbReference type="EMBL" id="MCG7937447.1"/>
    </source>
</evidence>
<evidence type="ECO:0000259" key="2">
    <source>
        <dbReference type="Pfam" id="PF01464"/>
    </source>
</evidence>
<dbReference type="InterPro" id="IPR023346">
    <property type="entry name" value="Lysozyme-like_dom_sf"/>
</dbReference>
<dbReference type="InterPro" id="IPR008258">
    <property type="entry name" value="Transglycosylase_SLT_dom_1"/>
</dbReference>
<dbReference type="PANTHER" id="PTHR37423:SF2">
    <property type="entry name" value="MEMBRANE-BOUND LYTIC MUREIN TRANSGLYCOSYLASE C"/>
    <property type="match status" value="1"/>
</dbReference>
<dbReference type="PANTHER" id="PTHR37423">
    <property type="entry name" value="SOLUBLE LYTIC MUREIN TRANSGLYCOSYLASE-RELATED"/>
    <property type="match status" value="1"/>
</dbReference>
<dbReference type="GO" id="GO:0016020">
    <property type="term" value="C:membrane"/>
    <property type="evidence" value="ECO:0007669"/>
    <property type="project" value="InterPro"/>
</dbReference>
<dbReference type="InterPro" id="IPR000189">
    <property type="entry name" value="Transglyc_AS"/>
</dbReference>
<accession>A0A9E4K158</accession>